<protein>
    <submittedName>
        <fullName evidence="2">p2C18</fullName>
    </submittedName>
</protein>
<dbReference type="AlphaFoldDB" id="A0A0A9D7S1"/>
<organism evidence="2">
    <name type="scientific">Arundo donax</name>
    <name type="common">Giant reed</name>
    <name type="synonym">Donax arundinaceus</name>
    <dbReference type="NCBI Taxonomy" id="35708"/>
    <lineage>
        <taxon>Eukaryota</taxon>
        <taxon>Viridiplantae</taxon>
        <taxon>Streptophyta</taxon>
        <taxon>Embryophyta</taxon>
        <taxon>Tracheophyta</taxon>
        <taxon>Spermatophyta</taxon>
        <taxon>Magnoliopsida</taxon>
        <taxon>Liliopsida</taxon>
        <taxon>Poales</taxon>
        <taxon>Poaceae</taxon>
        <taxon>PACMAD clade</taxon>
        <taxon>Arundinoideae</taxon>
        <taxon>Arundineae</taxon>
        <taxon>Arundo</taxon>
    </lineage>
</organism>
<evidence type="ECO:0000313" key="2">
    <source>
        <dbReference type="EMBL" id="JAD82743.1"/>
    </source>
</evidence>
<reference evidence="2" key="1">
    <citation type="submission" date="2014-09" db="EMBL/GenBank/DDBJ databases">
        <authorList>
            <person name="Magalhaes I.L.F."/>
            <person name="Oliveira U."/>
            <person name="Santos F.R."/>
            <person name="Vidigal T.H.D.A."/>
            <person name="Brescovit A.D."/>
            <person name="Santos A.J."/>
        </authorList>
    </citation>
    <scope>NUCLEOTIDE SEQUENCE</scope>
    <source>
        <tissue evidence="2">Shoot tissue taken approximately 20 cm above the soil surface</tissue>
    </source>
</reference>
<proteinExistence type="predicted"/>
<keyword evidence="1" id="KW-1133">Transmembrane helix</keyword>
<name>A0A0A9D7S1_ARUDO</name>
<accession>A0A0A9D7S1</accession>
<keyword evidence="1" id="KW-0812">Transmembrane</keyword>
<sequence length="86" mass="9812">MDGGNWLILVLMAFGNRVSRLVFVLMFGLSTKNRHLKEAQHVSFSLEPIRSLLEMLVILVGYSQLTIRYCDYFRVKCLSGKCALLS</sequence>
<feature type="transmembrane region" description="Helical" evidence="1">
    <location>
        <begin position="6"/>
        <end position="29"/>
    </location>
</feature>
<dbReference type="EMBL" id="GBRH01215152">
    <property type="protein sequence ID" value="JAD82743.1"/>
    <property type="molecule type" value="Transcribed_RNA"/>
</dbReference>
<evidence type="ECO:0000256" key="1">
    <source>
        <dbReference type="SAM" id="Phobius"/>
    </source>
</evidence>
<reference evidence="2" key="2">
    <citation type="journal article" date="2015" name="Data Brief">
        <title>Shoot transcriptome of the giant reed, Arundo donax.</title>
        <authorList>
            <person name="Barrero R.A."/>
            <person name="Guerrero F.D."/>
            <person name="Moolhuijzen P."/>
            <person name="Goolsby J.A."/>
            <person name="Tidwell J."/>
            <person name="Bellgard S.E."/>
            <person name="Bellgard M.I."/>
        </authorList>
    </citation>
    <scope>NUCLEOTIDE SEQUENCE</scope>
    <source>
        <tissue evidence="2">Shoot tissue taken approximately 20 cm above the soil surface</tissue>
    </source>
</reference>
<keyword evidence="1" id="KW-0472">Membrane</keyword>